<dbReference type="Proteomes" id="UP000756132">
    <property type="component" value="Chromosome 12"/>
</dbReference>
<dbReference type="KEGG" id="ffu:CLAFUR5_13375"/>
<accession>A0A9Q8PLK0</accession>
<evidence type="ECO:0000313" key="3">
    <source>
        <dbReference type="Proteomes" id="UP000756132"/>
    </source>
</evidence>
<feature type="compositionally biased region" description="Low complexity" evidence="1">
    <location>
        <begin position="100"/>
        <end position="114"/>
    </location>
</feature>
<organism evidence="2 3">
    <name type="scientific">Passalora fulva</name>
    <name type="common">Tomato leaf mold</name>
    <name type="synonym">Cladosporium fulvum</name>
    <dbReference type="NCBI Taxonomy" id="5499"/>
    <lineage>
        <taxon>Eukaryota</taxon>
        <taxon>Fungi</taxon>
        <taxon>Dikarya</taxon>
        <taxon>Ascomycota</taxon>
        <taxon>Pezizomycotina</taxon>
        <taxon>Dothideomycetes</taxon>
        <taxon>Dothideomycetidae</taxon>
        <taxon>Mycosphaerellales</taxon>
        <taxon>Mycosphaerellaceae</taxon>
        <taxon>Fulvia</taxon>
    </lineage>
</organism>
<dbReference type="AlphaFoldDB" id="A0A9Q8PLK0"/>
<evidence type="ECO:0000313" key="2">
    <source>
        <dbReference type="EMBL" id="UJO24673.1"/>
    </source>
</evidence>
<feature type="compositionally biased region" description="Basic and acidic residues" evidence="1">
    <location>
        <begin position="70"/>
        <end position="79"/>
    </location>
</feature>
<feature type="region of interest" description="Disordered" evidence="1">
    <location>
        <begin position="1"/>
        <end position="117"/>
    </location>
</feature>
<keyword evidence="3" id="KW-1185">Reference proteome</keyword>
<proteinExistence type="predicted"/>
<dbReference type="RefSeq" id="XP_047769039.1">
    <property type="nucleotide sequence ID" value="XM_047912523.1"/>
</dbReference>
<dbReference type="GeneID" id="71993253"/>
<dbReference type="EMBL" id="CP090174">
    <property type="protein sequence ID" value="UJO24673.1"/>
    <property type="molecule type" value="Genomic_DNA"/>
</dbReference>
<gene>
    <name evidence="2" type="ORF">CLAFUR5_13375</name>
</gene>
<name>A0A9Q8PLK0_PASFU</name>
<feature type="region of interest" description="Disordered" evidence="1">
    <location>
        <begin position="518"/>
        <end position="541"/>
    </location>
</feature>
<protein>
    <submittedName>
        <fullName evidence="2">Uncharacterized protein</fullName>
    </submittedName>
</protein>
<reference evidence="2" key="2">
    <citation type="journal article" date="2022" name="Microb. Genom.">
        <title>A chromosome-scale genome assembly of the tomato pathogen Cladosporium fulvum reveals a compartmentalized genome architecture and the presence of a dispensable chromosome.</title>
        <authorList>
            <person name="Zaccaron A.Z."/>
            <person name="Chen L.H."/>
            <person name="Samaras A."/>
            <person name="Stergiopoulos I."/>
        </authorList>
    </citation>
    <scope>NUCLEOTIDE SEQUENCE</scope>
    <source>
        <strain evidence="2">Race5_Kim</strain>
    </source>
</reference>
<evidence type="ECO:0000256" key="1">
    <source>
        <dbReference type="SAM" id="MobiDB-lite"/>
    </source>
</evidence>
<reference evidence="2" key="1">
    <citation type="submission" date="2021-12" db="EMBL/GenBank/DDBJ databases">
        <authorList>
            <person name="Zaccaron A."/>
            <person name="Stergiopoulos I."/>
        </authorList>
    </citation>
    <scope>NUCLEOTIDE SEQUENCE</scope>
    <source>
        <strain evidence="2">Race5_Kim</strain>
    </source>
</reference>
<feature type="compositionally biased region" description="Polar residues" evidence="1">
    <location>
        <begin position="530"/>
        <end position="540"/>
    </location>
</feature>
<sequence>MSSTPPTSPRGSGKRKSSDDDLAFQVSPTRRRKLTHDLDIPQMSAENAAVIATDAGPSSPDAHAISMQHSGDDRTDPKDVMSSGHARHNGLPSCGDWEDSLQSADGSSSSSDVSTIHPAEEAATEIVLETSSNLEYSRQPTCHEDWEDNYVQTETTQRLVELLGAHVELRRWVKEQFVQIHKREDILDTLTRHGIRLEARIDRLTDRRGSQERQHPEIEHLLDKLHHLLSVIRSKQSERNKLVLGANEGASTLSRKASAICSLFDKIDVEQSHRFAGFPCYFFDDLAECQYLHWRRTQLEIALEHSRKEQTMKRDEIFEAIVAVFRARQQPHQDGNVPLAIFEEGLHKLRTSDALLELDQICDNAAADLQELGPQLRQAEVRLYDTVEDYFVAKNMVDPAMLPSDDDDDELDWIWDGGEMPSTPLQDPDMPIVDEASLAAELKGRLAVVLKERYNAAVDQLDWCEERLDAIRRTENLDDSEKALAKAQDQAFFLAKQKRTRELSDAQAEYERVLRDAQDAGVSRAPAKSTGFSSQASDGYSPSIVEAHNRRTGHLDVNDWIPPHTAFETANDLDLITGRPVEMLAPSEPGTGETAAVGLLDLGESHSTVAAGKSRARIDGWLAVQKPLAREKDVSTPRRRRMSV</sequence>